<sequence length="62" mass="7437">MRNSEYLDNKQPEDDLISELMIDDDGRPYRIVDGKKIFQIEENTQHDIDLNLILNRYRITGR</sequence>
<dbReference type="AlphaFoldDB" id="F5J1C0"/>
<dbReference type="Proteomes" id="UP000004913">
    <property type="component" value="Unassembled WGS sequence"/>
</dbReference>
<proteinExistence type="predicted"/>
<protein>
    <submittedName>
        <fullName evidence="1">Uncharacterized protein</fullName>
    </submittedName>
</protein>
<reference evidence="1 2" key="1">
    <citation type="submission" date="2011-04" db="EMBL/GenBank/DDBJ databases">
        <title>The Genome Sequence of Dysgonomonas gadei ATCC BAA-286.</title>
        <authorList>
            <consortium name="The Broad Institute Genome Sequencing Platform"/>
            <person name="Earl A."/>
            <person name="Ward D."/>
            <person name="Feldgarden M."/>
            <person name="Gevers D."/>
            <person name="Pudlo N."/>
            <person name="Martens E."/>
            <person name="Allen-Vercoe E."/>
            <person name="Young S.K."/>
            <person name="Zeng Q."/>
            <person name="Gargeya S."/>
            <person name="Fitzgerald M."/>
            <person name="Haas B."/>
            <person name="Abouelleil A."/>
            <person name="Alvarado L."/>
            <person name="Arachchi H.M."/>
            <person name="Berlin A."/>
            <person name="Brown A."/>
            <person name="Chapman S.B."/>
            <person name="Chen Z."/>
            <person name="Dunbar C."/>
            <person name="Freedman E."/>
            <person name="Gearin G."/>
            <person name="Gellesch M."/>
            <person name="Goldberg J."/>
            <person name="Griggs A."/>
            <person name="Gujja S."/>
            <person name="Heiman D."/>
            <person name="Howarth C."/>
            <person name="Larson L."/>
            <person name="Lui A."/>
            <person name="MacDonald P.J.P."/>
            <person name="Mehta T."/>
            <person name="Montmayeur A."/>
            <person name="Murphy C."/>
            <person name="Neiman D."/>
            <person name="Pearson M."/>
            <person name="Priest M."/>
            <person name="Roberts A."/>
            <person name="Saif S."/>
            <person name="Shea T."/>
            <person name="Shenoy N."/>
            <person name="Sisk P."/>
            <person name="Stolte C."/>
            <person name="Sykes S."/>
            <person name="Yandava C."/>
            <person name="Wortman J."/>
            <person name="Nusbaum C."/>
            <person name="Birren B."/>
        </authorList>
    </citation>
    <scope>NUCLEOTIDE SEQUENCE [LARGE SCALE GENOMIC DNA]</scope>
    <source>
        <strain evidence="1 2">ATCC BAA-286</strain>
    </source>
</reference>
<gene>
    <name evidence="1" type="ORF">HMPREF9455_03137</name>
</gene>
<accession>F5J1C0</accession>
<dbReference type="RefSeq" id="WP_006800670.1">
    <property type="nucleotide sequence ID" value="NZ_GL891987.1"/>
</dbReference>
<organism evidence="1 2">
    <name type="scientific">Dysgonomonas gadei ATCC BAA-286</name>
    <dbReference type="NCBI Taxonomy" id="742766"/>
    <lineage>
        <taxon>Bacteria</taxon>
        <taxon>Pseudomonadati</taxon>
        <taxon>Bacteroidota</taxon>
        <taxon>Bacteroidia</taxon>
        <taxon>Bacteroidales</taxon>
        <taxon>Dysgonomonadaceae</taxon>
        <taxon>Dysgonomonas</taxon>
    </lineage>
</organism>
<dbReference type="EMBL" id="ADLV01000036">
    <property type="protein sequence ID" value="EGK00494.1"/>
    <property type="molecule type" value="Genomic_DNA"/>
</dbReference>
<dbReference type="HOGENOM" id="CLU_2896891_0_0_10"/>
<name>F5J1C0_9BACT</name>
<evidence type="ECO:0000313" key="1">
    <source>
        <dbReference type="EMBL" id="EGK00494.1"/>
    </source>
</evidence>
<keyword evidence="2" id="KW-1185">Reference proteome</keyword>
<dbReference type="STRING" id="742766.HMPREF9455_03137"/>
<evidence type="ECO:0000313" key="2">
    <source>
        <dbReference type="Proteomes" id="UP000004913"/>
    </source>
</evidence>
<comment type="caution">
    <text evidence="1">The sequence shown here is derived from an EMBL/GenBank/DDBJ whole genome shotgun (WGS) entry which is preliminary data.</text>
</comment>